<dbReference type="PANTHER" id="PTHR11224:SF37">
    <property type="entry name" value="E3 UBIQUITIN-PROTEIN LIGASE MAKORIN-1"/>
    <property type="match status" value="1"/>
</dbReference>
<feature type="zinc finger region" description="C3H1-type" evidence="9">
    <location>
        <begin position="48"/>
        <end position="75"/>
    </location>
</feature>
<evidence type="ECO:0000256" key="2">
    <source>
        <dbReference type="ARBA" id="ARBA00004906"/>
    </source>
</evidence>
<dbReference type="InterPro" id="IPR045072">
    <property type="entry name" value="MKRN-like"/>
</dbReference>
<dbReference type="GO" id="GO:0061630">
    <property type="term" value="F:ubiquitin protein ligase activity"/>
    <property type="evidence" value="ECO:0007669"/>
    <property type="project" value="UniProtKB-EC"/>
</dbReference>
<keyword evidence="8 9" id="KW-0862">Zinc</keyword>
<evidence type="ECO:0000256" key="5">
    <source>
        <dbReference type="ARBA" id="ARBA00022737"/>
    </source>
</evidence>
<dbReference type="AlphaFoldDB" id="A0A9D3LHE1"/>
<dbReference type="InterPro" id="IPR000571">
    <property type="entry name" value="Znf_CCCH"/>
</dbReference>
<sequence length="139" mass="14941">MAEAAAATTAAPAVTGGGWTKHVTCRYFMHGVCKEGSNCRYSHDLSSSKPTMICRYFQRGCCAYGDRCRYEHTKPAKPEEPDGPKQTMPLPPAPLPATATPPPSRGQRRAPGAPGRNRGQRLGERSRVCARAALLRASG</sequence>
<dbReference type="GO" id="GO:0008270">
    <property type="term" value="F:zinc ion binding"/>
    <property type="evidence" value="ECO:0007669"/>
    <property type="project" value="UniProtKB-KW"/>
</dbReference>
<evidence type="ECO:0000256" key="7">
    <source>
        <dbReference type="ARBA" id="ARBA00022786"/>
    </source>
</evidence>
<comment type="pathway">
    <text evidence="2">Protein modification; protein ubiquitination.</text>
</comment>
<keyword evidence="6 9" id="KW-0863">Zinc-finger</keyword>
<keyword evidence="4 9" id="KW-0479">Metal-binding</keyword>
<feature type="zinc finger region" description="C3H1-type" evidence="9">
    <location>
        <begin position="19"/>
        <end position="46"/>
    </location>
</feature>
<evidence type="ECO:0000259" key="11">
    <source>
        <dbReference type="PROSITE" id="PS50103"/>
    </source>
</evidence>
<evidence type="ECO:0000256" key="3">
    <source>
        <dbReference type="ARBA" id="ARBA00012483"/>
    </source>
</evidence>
<keyword evidence="5" id="KW-0677">Repeat</keyword>
<dbReference type="SUPFAM" id="SSF90229">
    <property type="entry name" value="CCCH zinc finger"/>
    <property type="match status" value="2"/>
</dbReference>
<dbReference type="PANTHER" id="PTHR11224">
    <property type="entry name" value="MAKORIN-RELATED"/>
    <property type="match status" value="1"/>
</dbReference>
<evidence type="ECO:0000256" key="1">
    <source>
        <dbReference type="ARBA" id="ARBA00000900"/>
    </source>
</evidence>
<evidence type="ECO:0000256" key="9">
    <source>
        <dbReference type="PROSITE-ProRule" id="PRU00723"/>
    </source>
</evidence>
<dbReference type="Proteomes" id="UP001044222">
    <property type="component" value="Chromosome 19"/>
</dbReference>
<dbReference type="Gene3D" id="4.10.1000.10">
    <property type="entry name" value="Zinc finger, CCCH-type"/>
    <property type="match status" value="2"/>
</dbReference>
<evidence type="ECO:0000256" key="8">
    <source>
        <dbReference type="ARBA" id="ARBA00022833"/>
    </source>
</evidence>
<accession>A0A9D3LHE1</accession>
<feature type="compositionally biased region" description="Pro residues" evidence="10">
    <location>
        <begin position="89"/>
        <end position="104"/>
    </location>
</feature>
<evidence type="ECO:0000313" key="12">
    <source>
        <dbReference type="EMBL" id="KAG5830732.1"/>
    </source>
</evidence>
<evidence type="ECO:0000256" key="10">
    <source>
        <dbReference type="SAM" id="MobiDB-lite"/>
    </source>
</evidence>
<evidence type="ECO:0000256" key="6">
    <source>
        <dbReference type="ARBA" id="ARBA00022771"/>
    </source>
</evidence>
<keyword evidence="7" id="KW-0833">Ubl conjugation pathway</keyword>
<comment type="catalytic activity">
    <reaction evidence="1">
        <text>S-ubiquitinyl-[E2 ubiquitin-conjugating enzyme]-L-cysteine + [acceptor protein]-L-lysine = [E2 ubiquitin-conjugating enzyme]-L-cysteine + N(6)-ubiquitinyl-[acceptor protein]-L-lysine.</text>
        <dbReference type="EC" id="2.3.2.27"/>
    </reaction>
</comment>
<gene>
    <name evidence="12" type="ORF">ANANG_G00313730</name>
</gene>
<dbReference type="PROSITE" id="PS50103">
    <property type="entry name" value="ZF_C3H1"/>
    <property type="match status" value="2"/>
</dbReference>
<proteinExistence type="predicted"/>
<keyword evidence="13" id="KW-1185">Reference proteome</keyword>
<evidence type="ECO:0000313" key="13">
    <source>
        <dbReference type="Proteomes" id="UP001044222"/>
    </source>
</evidence>
<dbReference type="SMART" id="SM00356">
    <property type="entry name" value="ZnF_C3H1"/>
    <property type="match status" value="2"/>
</dbReference>
<feature type="compositionally biased region" description="Basic and acidic residues" evidence="10">
    <location>
        <begin position="73"/>
        <end position="83"/>
    </location>
</feature>
<protein>
    <recommendedName>
        <fullName evidence="3">RING-type E3 ubiquitin transferase</fullName>
        <ecNumber evidence="3">2.3.2.27</ecNumber>
    </recommendedName>
</protein>
<comment type="caution">
    <text evidence="12">The sequence shown here is derived from an EMBL/GenBank/DDBJ whole genome shotgun (WGS) entry which is preliminary data.</text>
</comment>
<feature type="domain" description="C3H1-type" evidence="11">
    <location>
        <begin position="48"/>
        <end position="75"/>
    </location>
</feature>
<dbReference type="EMBL" id="JAFIRN010000019">
    <property type="protein sequence ID" value="KAG5830732.1"/>
    <property type="molecule type" value="Genomic_DNA"/>
</dbReference>
<dbReference type="GO" id="GO:0000209">
    <property type="term" value="P:protein polyubiquitination"/>
    <property type="evidence" value="ECO:0007669"/>
    <property type="project" value="InterPro"/>
</dbReference>
<name>A0A9D3LHE1_ANGAN</name>
<dbReference type="InterPro" id="IPR036855">
    <property type="entry name" value="Znf_CCCH_sf"/>
</dbReference>
<dbReference type="Pfam" id="PF18044">
    <property type="entry name" value="zf-CCCH_4"/>
    <property type="match status" value="2"/>
</dbReference>
<evidence type="ECO:0000256" key="4">
    <source>
        <dbReference type="ARBA" id="ARBA00022723"/>
    </source>
</evidence>
<dbReference type="InterPro" id="IPR041367">
    <property type="entry name" value="Znf-CCCH_4"/>
</dbReference>
<reference evidence="12" key="1">
    <citation type="submission" date="2021-01" db="EMBL/GenBank/DDBJ databases">
        <title>A chromosome-scale assembly of European eel, Anguilla anguilla.</title>
        <authorList>
            <person name="Henkel C."/>
            <person name="Jong-Raadsen S.A."/>
            <person name="Dufour S."/>
            <person name="Weltzien F.-A."/>
            <person name="Palstra A.P."/>
            <person name="Pelster B."/>
            <person name="Spaink H.P."/>
            <person name="Van Den Thillart G.E."/>
            <person name="Jansen H."/>
            <person name="Zahm M."/>
            <person name="Klopp C."/>
            <person name="Cedric C."/>
            <person name="Louis A."/>
            <person name="Berthelot C."/>
            <person name="Parey E."/>
            <person name="Roest Crollius H."/>
            <person name="Montfort J."/>
            <person name="Robinson-Rechavi M."/>
            <person name="Bucao C."/>
            <person name="Bouchez O."/>
            <person name="Gislard M."/>
            <person name="Lluch J."/>
            <person name="Milhes M."/>
            <person name="Lampietro C."/>
            <person name="Lopez Roques C."/>
            <person name="Donnadieu C."/>
            <person name="Braasch I."/>
            <person name="Desvignes T."/>
            <person name="Postlethwait J."/>
            <person name="Bobe J."/>
            <person name="Guiguen Y."/>
            <person name="Dirks R."/>
        </authorList>
    </citation>
    <scope>NUCLEOTIDE SEQUENCE</scope>
    <source>
        <strain evidence="12">Tag_6206</strain>
        <tissue evidence="12">Liver</tissue>
    </source>
</reference>
<dbReference type="EC" id="2.3.2.27" evidence="3"/>
<organism evidence="12 13">
    <name type="scientific">Anguilla anguilla</name>
    <name type="common">European freshwater eel</name>
    <name type="synonym">Muraena anguilla</name>
    <dbReference type="NCBI Taxonomy" id="7936"/>
    <lineage>
        <taxon>Eukaryota</taxon>
        <taxon>Metazoa</taxon>
        <taxon>Chordata</taxon>
        <taxon>Craniata</taxon>
        <taxon>Vertebrata</taxon>
        <taxon>Euteleostomi</taxon>
        <taxon>Actinopterygii</taxon>
        <taxon>Neopterygii</taxon>
        <taxon>Teleostei</taxon>
        <taxon>Anguilliformes</taxon>
        <taxon>Anguillidae</taxon>
        <taxon>Anguilla</taxon>
    </lineage>
</organism>
<feature type="region of interest" description="Disordered" evidence="10">
    <location>
        <begin position="73"/>
        <end position="128"/>
    </location>
</feature>
<feature type="domain" description="C3H1-type" evidence="11">
    <location>
        <begin position="19"/>
        <end position="46"/>
    </location>
</feature>